<feature type="region of interest" description="Disordered" evidence="1">
    <location>
        <begin position="271"/>
        <end position="399"/>
    </location>
</feature>
<keyword evidence="4" id="KW-1185">Reference proteome</keyword>
<protein>
    <submittedName>
        <fullName evidence="3">Uncharacterized protein</fullName>
    </submittedName>
</protein>
<feature type="region of interest" description="Disordered" evidence="1">
    <location>
        <begin position="127"/>
        <end position="250"/>
    </location>
</feature>
<gene>
    <name evidence="3" type="ORF">PCANC_20178</name>
</gene>
<dbReference type="Proteomes" id="UP000235388">
    <property type="component" value="Unassembled WGS sequence"/>
</dbReference>
<feature type="compositionally biased region" description="Basic and acidic residues" evidence="1">
    <location>
        <begin position="194"/>
        <end position="205"/>
    </location>
</feature>
<accession>A0A2N5TW79</accession>
<feature type="region of interest" description="Disordered" evidence="1">
    <location>
        <begin position="38"/>
        <end position="74"/>
    </location>
</feature>
<evidence type="ECO:0000256" key="2">
    <source>
        <dbReference type="SAM" id="SignalP"/>
    </source>
</evidence>
<proteinExistence type="predicted"/>
<evidence type="ECO:0000313" key="3">
    <source>
        <dbReference type="EMBL" id="PLW29714.1"/>
    </source>
</evidence>
<dbReference type="AlphaFoldDB" id="A0A2N5TW79"/>
<feature type="compositionally biased region" description="Basic and acidic residues" evidence="1">
    <location>
        <begin position="38"/>
        <end position="49"/>
    </location>
</feature>
<organism evidence="3 4">
    <name type="scientific">Puccinia coronata f. sp. avenae</name>
    <dbReference type="NCBI Taxonomy" id="200324"/>
    <lineage>
        <taxon>Eukaryota</taxon>
        <taxon>Fungi</taxon>
        <taxon>Dikarya</taxon>
        <taxon>Basidiomycota</taxon>
        <taxon>Pucciniomycotina</taxon>
        <taxon>Pucciniomycetes</taxon>
        <taxon>Pucciniales</taxon>
        <taxon>Pucciniaceae</taxon>
        <taxon>Puccinia</taxon>
    </lineage>
</organism>
<reference evidence="3 4" key="1">
    <citation type="submission" date="2017-11" db="EMBL/GenBank/DDBJ databases">
        <title>De novo assembly and phasing of dikaryotic genomes from two isolates of Puccinia coronata f. sp. avenae, the causal agent of oat crown rust.</title>
        <authorList>
            <person name="Miller M.E."/>
            <person name="Zhang Y."/>
            <person name="Omidvar V."/>
            <person name="Sperschneider J."/>
            <person name="Schwessinger B."/>
            <person name="Raley C."/>
            <person name="Palmer J.M."/>
            <person name="Garnica D."/>
            <person name="Upadhyaya N."/>
            <person name="Rathjen J."/>
            <person name="Taylor J.M."/>
            <person name="Park R.F."/>
            <person name="Dodds P.N."/>
            <person name="Hirsch C.D."/>
            <person name="Kianian S.F."/>
            <person name="Figueroa M."/>
        </authorList>
    </citation>
    <scope>NUCLEOTIDE SEQUENCE [LARGE SCALE GENOMIC DNA]</scope>
    <source>
        <strain evidence="3">12NC29</strain>
    </source>
</reference>
<feature type="compositionally biased region" description="Basic and acidic residues" evidence="1">
    <location>
        <begin position="496"/>
        <end position="511"/>
    </location>
</feature>
<feature type="compositionally biased region" description="Low complexity" evidence="1">
    <location>
        <begin position="364"/>
        <end position="379"/>
    </location>
</feature>
<feature type="compositionally biased region" description="Low complexity" evidence="1">
    <location>
        <begin position="51"/>
        <end position="66"/>
    </location>
</feature>
<feature type="region of interest" description="Disordered" evidence="1">
    <location>
        <begin position="478"/>
        <end position="511"/>
    </location>
</feature>
<feature type="compositionally biased region" description="Basic and acidic residues" evidence="1">
    <location>
        <begin position="292"/>
        <end position="305"/>
    </location>
</feature>
<feature type="compositionally biased region" description="Low complexity" evidence="1">
    <location>
        <begin position="478"/>
        <end position="488"/>
    </location>
</feature>
<name>A0A2N5TW79_9BASI</name>
<evidence type="ECO:0000313" key="4">
    <source>
        <dbReference type="Proteomes" id="UP000235388"/>
    </source>
</evidence>
<feature type="chain" id="PRO_5014607128" evidence="2">
    <location>
        <begin position="21"/>
        <end position="549"/>
    </location>
</feature>
<sequence>MYHASILFLLLLQGVHHTFAAEEITGAVAARGAERIDDVSPGHAGKEVAAEPSRSGSPGSPIEEGGLVPRRTRRVDRPKVEFPAGIDAQYALRLDEEFALGLQFADYAQELPEPSSPGDVAYVASKAPPEEAHQVPQTSRDSNARDPPGPEPHAIAGSPPSADDEPSSQQHDGPSEQRPRPESRAPASGADHSAPQDETTHEAPPRADGGPPPASPAEAGHSPPASPRGEGHHEGHEDSPAGKSADSAQLEVDHAIALRLAAEDEAGLAAEFQVSQDEEEAEKLQRSLYDSELQHHDQPAGRDAHTGGASPSPPPFPSHHESSTSGQKEAQPQLEADFALALRLAEQEKPPETAGDAALASEVQLTQDAELAQQLQQALNHSDNTPGTAGHGSPAEYAQRDVELALALQREEQQKRPETSRDAALASEVQLTLDAQVARQLQDAWNHAELLPQPAAASHATPSSSHHEVNVVISQENPAPADAAPTPAGSIQRRASAQDHPPRAGADHPASHTEVIHVNTDAVSDEDLRALILEAIRLRIPSSFFSSRD</sequence>
<feature type="compositionally biased region" description="Basic and acidic residues" evidence="1">
    <location>
        <begin position="229"/>
        <end position="240"/>
    </location>
</feature>
<feature type="signal peptide" evidence="2">
    <location>
        <begin position="1"/>
        <end position="20"/>
    </location>
</feature>
<feature type="compositionally biased region" description="Basic and acidic residues" evidence="1">
    <location>
        <begin position="173"/>
        <end position="183"/>
    </location>
</feature>
<dbReference type="EMBL" id="PGCJ01000401">
    <property type="protein sequence ID" value="PLW29714.1"/>
    <property type="molecule type" value="Genomic_DNA"/>
</dbReference>
<keyword evidence="2" id="KW-0732">Signal</keyword>
<comment type="caution">
    <text evidence="3">The sequence shown here is derived from an EMBL/GenBank/DDBJ whole genome shotgun (WGS) entry which is preliminary data.</text>
</comment>
<evidence type="ECO:0000256" key="1">
    <source>
        <dbReference type="SAM" id="MobiDB-lite"/>
    </source>
</evidence>